<feature type="transmembrane region" description="Helical" evidence="3">
    <location>
        <begin position="373"/>
        <end position="390"/>
    </location>
</feature>
<feature type="transmembrane region" description="Helical" evidence="3">
    <location>
        <begin position="247"/>
        <end position="270"/>
    </location>
</feature>
<feature type="transmembrane region" description="Helical" evidence="3">
    <location>
        <begin position="174"/>
        <end position="193"/>
    </location>
</feature>
<keyword evidence="3" id="KW-0812">Transmembrane</keyword>
<organism evidence="5 6">
    <name type="scientific">Chitinophaga cymbidii</name>
    <dbReference type="NCBI Taxonomy" id="1096750"/>
    <lineage>
        <taxon>Bacteria</taxon>
        <taxon>Pseudomonadati</taxon>
        <taxon>Bacteroidota</taxon>
        <taxon>Chitinophagia</taxon>
        <taxon>Chitinophagales</taxon>
        <taxon>Chitinophagaceae</taxon>
        <taxon>Chitinophaga</taxon>
    </lineage>
</organism>
<gene>
    <name evidence="5" type="ORF">CCY01nite_43580</name>
</gene>
<evidence type="ECO:0000256" key="1">
    <source>
        <dbReference type="ARBA" id="ARBA00022737"/>
    </source>
</evidence>
<dbReference type="Pfam" id="PF13231">
    <property type="entry name" value="PMT_2"/>
    <property type="match status" value="1"/>
</dbReference>
<keyword evidence="2" id="KW-0802">TPR repeat</keyword>
<accession>A0A512RQY4</accession>
<keyword evidence="3" id="KW-1133">Transmembrane helix</keyword>
<dbReference type="InterPro" id="IPR052346">
    <property type="entry name" value="O-mannosyl-transferase_TMTC"/>
</dbReference>
<dbReference type="PANTHER" id="PTHR44227:SF3">
    <property type="entry name" value="PROTEIN O-MANNOSYL-TRANSFERASE TMTC4"/>
    <property type="match status" value="1"/>
</dbReference>
<feature type="transmembrane region" description="Helical" evidence="3">
    <location>
        <begin position="109"/>
        <end position="130"/>
    </location>
</feature>
<evidence type="ECO:0000256" key="3">
    <source>
        <dbReference type="SAM" id="Phobius"/>
    </source>
</evidence>
<feature type="transmembrane region" description="Helical" evidence="3">
    <location>
        <begin position="150"/>
        <end position="168"/>
    </location>
</feature>
<dbReference type="InterPro" id="IPR038731">
    <property type="entry name" value="RgtA/B/C-like"/>
</dbReference>
<dbReference type="RefSeq" id="WP_146866306.1">
    <property type="nucleotide sequence ID" value="NZ_BKAU01000005.1"/>
</dbReference>
<keyword evidence="1" id="KW-0677">Repeat</keyword>
<keyword evidence="3" id="KW-0472">Membrane</keyword>
<keyword evidence="6" id="KW-1185">Reference proteome</keyword>
<protein>
    <recommendedName>
        <fullName evidence="4">Glycosyltransferase RgtA/B/C/D-like domain-containing protein</fullName>
    </recommendedName>
</protein>
<feature type="domain" description="Glycosyltransferase RgtA/B/C/D-like" evidence="4">
    <location>
        <begin position="91"/>
        <end position="257"/>
    </location>
</feature>
<evidence type="ECO:0000259" key="4">
    <source>
        <dbReference type="Pfam" id="PF13231"/>
    </source>
</evidence>
<name>A0A512RQY4_9BACT</name>
<feature type="transmembrane region" description="Helical" evidence="3">
    <location>
        <begin position="200"/>
        <end position="227"/>
    </location>
</feature>
<proteinExistence type="predicted"/>
<reference evidence="5 6" key="1">
    <citation type="submission" date="2019-07" db="EMBL/GenBank/DDBJ databases">
        <title>Whole genome shotgun sequence of Chitinophaga cymbidii NBRC 109752.</title>
        <authorList>
            <person name="Hosoyama A."/>
            <person name="Uohara A."/>
            <person name="Ohji S."/>
            <person name="Ichikawa N."/>
        </authorList>
    </citation>
    <scope>NUCLEOTIDE SEQUENCE [LARGE SCALE GENOMIC DNA]</scope>
    <source>
        <strain evidence="5 6">NBRC 109752</strain>
    </source>
</reference>
<feature type="transmembrane region" description="Helical" evidence="3">
    <location>
        <begin position="402"/>
        <end position="419"/>
    </location>
</feature>
<evidence type="ECO:0000313" key="5">
    <source>
        <dbReference type="EMBL" id="GEP98098.1"/>
    </source>
</evidence>
<feature type="transmembrane region" description="Helical" evidence="3">
    <location>
        <begin position="342"/>
        <end position="361"/>
    </location>
</feature>
<dbReference type="EMBL" id="BKAU01000005">
    <property type="protein sequence ID" value="GEP98098.1"/>
    <property type="molecule type" value="Genomic_DNA"/>
</dbReference>
<feature type="transmembrane region" description="Helical" evidence="3">
    <location>
        <begin position="318"/>
        <end position="335"/>
    </location>
</feature>
<evidence type="ECO:0000313" key="6">
    <source>
        <dbReference type="Proteomes" id="UP000321436"/>
    </source>
</evidence>
<comment type="caution">
    <text evidence="5">The sequence shown here is derived from an EMBL/GenBank/DDBJ whole genome shotgun (WGS) entry which is preliminary data.</text>
</comment>
<dbReference type="OrthoDB" id="1100887at2"/>
<dbReference type="PANTHER" id="PTHR44227">
    <property type="match status" value="1"/>
</dbReference>
<sequence>MQQIKLHKASRKSRLSIPETGLFPIGHKKLYFPVSILILCIGALYWPVFSHKFLLNWDDQWVVINYYTDQGLKADNLWNVLTEFYRGQYAPVNEFHYILLYSLFGYSPFWFHTASLLIHMANVVLLYLLINKLLTNNGAFETLSIRRISFFTALLMAIHPFLVEAVAWLSASKILLYSFFYLISLHCYLRYASRHQKKDYLLCMLFFIISFGAKEQAITLPVCLLLFDYALGRDLRKISTWVEKIPFLALSLFFGIVTMLSQGVANEGVLSDQAQYPFYQNVLFACYTVVEYLIKCVVPLNLSYIYPFPIQIGEELPWRFWFYPFIIVLVSVLLYDFWRQKWVFFGISFFLVHIMLVSNIIPLARYAIVADRYVYVSSIGIFFLISFLLNKFMELRSKHLRTGVALFIVYIAALSLYTSQRVRIWRDSETLKMEIKEQLEKRADFEELKKKYK</sequence>
<feature type="transmembrane region" description="Helical" evidence="3">
    <location>
        <begin position="30"/>
        <end position="48"/>
    </location>
</feature>
<evidence type="ECO:0000256" key="2">
    <source>
        <dbReference type="ARBA" id="ARBA00022803"/>
    </source>
</evidence>
<dbReference type="AlphaFoldDB" id="A0A512RQY4"/>
<feature type="transmembrane region" description="Helical" evidence="3">
    <location>
        <begin position="282"/>
        <end position="306"/>
    </location>
</feature>
<dbReference type="Proteomes" id="UP000321436">
    <property type="component" value="Unassembled WGS sequence"/>
</dbReference>